<keyword evidence="3" id="KW-1185">Reference proteome</keyword>
<dbReference type="AlphaFoldDB" id="A0A0S3SYA3"/>
<sequence length="98" mass="11803">MARPEESSSRWCWKGNSCHIQLRKSLHTEQSSRGRSPRSNSNQQLQHVQLHHFSRIQHTFMLQLLWSFYSFIWQHSSNHREGEKVMASSWKQRPEEEV</sequence>
<dbReference type="Proteomes" id="UP000291084">
    <property type="component" value="Chromosome 9"/>
</dbReference>
<evidence type="ECO:0000313" key="2">
    <source>
        <dbReference type="EMBL" id="BAT97682.1"/>
    </source>
</evidence>
<dbReference type="EMBL" id="AP015042">
    <property type="protein sequence ID" value="BAT97682.1"/>
    <property type="molecule type" value="Genomic_DNA"/>
</dbReference>
<gene>
    <name evidence="2" type="primary">Vigan.09G120000</name>
    <name evidence="2" type="ORF">VIGAN_09120000</name>
</gene>
<feature type="compositionally biased region" description="Low complexity" evidence="1">
    <location>
        <begin position="33"/>
        <end position="44"/>
    </location>
</feature>
<organism evidence="2 3">
    <name type="scientific">Vigna angularis var. angularis</name>
    <dbReference type="NCBI Taxonomy" id="157739"/>
    <lineage>
        <taxon>Eukaryota</taxon>
        <taxon>Viridiplantae</taxon>
        <taxon>Streptophyta</taxon>
        <taxon>Embryophyta</taxon>
        <taxon>Tracheophyta</taxon>
        <taxon>Spermatophyta</taxon>
        <taxon>Magnoliopsida</taxon>
        <taxon>eudicotyledons</taxon>
        <taxon>Gunneridae</taxon>
        <taxon>Pentapetalae</taxon>
        <taxon>rosids</taxon>
        <taxon>fabids</taxon>
        <taxon>Fabales</taxon>
        <taxon>Fabaceae</taxon>
        <taxon>Papilionoideae</taxon>
        <taxon>50 kb inversion clade</taxon>
        <taxon>NPAAA clade</taxon>
        <taxon>indigoferoid/millettioid clade</taxon>
        <taxon>Phaseoleae</taxon>
        <taxon>Vigna</taxon>
    </lineage>
</organism>
<protein>
    <submittedName>
        <fullName evidence="2">Uncharacterized protein</fullName>
    </submittedName>
</protein>
<name>A0A0S3SYA3_PHAAN</name>
<accession>A0A0S3SYA3</accession>
<evidence type="ECO:0000313" key="3">
    <source>
        <dbReference type="Proteomes" id="UP000291084"/>
    </source>
</evidence>
<proteinExistence type="predicted"/>
<feature type="region of interest" description="Disordered" evidence="1">
    <location>
        <begin position="25"/>
        <end position="45"/>
    </location>
</feature>
<evidence type="ECO:0000256" key="1">
    <source>
        <dbReference type="SAM" id="MobiDB-lite"/>
    </source>
</evidence>
<reference evidence="2 3" key="1">
    <citation type="journal article" date="2015" name="Sci. Rep.">
        <title>The power of single molecule real-time sequencing technology in the de novo assembly of a eukaryotic genome.</title>
        <authorList>
            <person name="Sakai H."/>
            <person name="Naito K."/>
            <person name="Ogiso-Tanaka E."/>
            <person name="Takahashi Y."/>
            <person name="Iseki K."/>
            <person name="Muto C."/>
            <person name="Satou K."/>
            <person name="Teruya K."/>
            <person name="Shiroma A."/>
            <person name="Shimoji M."/>
            <person name="Hirano T."/>
            <person name="Itoh T."/>
            <person name="Kaga A."/>
            <person name="Tomooka N."/>
        </authorList>
    </citation>
    <scope>NUCLEOTIDE SEQUENCE [LARGE SCALE GENOMIC DNA]</scope>
    <source>
        <strain evidence="3">cv. Shumari</strain>
    </source>
</reference>